<keyword evidence="1" id="KW-1185">Reference proteome</keyword>
<accession>A0A9W3BZP1</accession>
<name>A0A9W3BZP1_RAPSA</name>
<reference evidence="2 3" key="2">
    <citation type="submission" date="2025-04" db="UniProtKB">
        <authorList>
            <consortium name="RefSeq"/>
        </authorList>
    </citation>
    <scope>IDENTIFICATION</scope>
    <source>
        <tissue evidence="2 3">Leaf</tissue>
    </source>
</reference>
<dbReference type="GeneID" id="108810732"/>
<proteinExistence type="predicted"/>
<protein>
    <submittedName>
        <fullName evidence="2 3">Uncharacterized protein LOC108810732 isoform X1</fullName>
    </submittedName>
</protein>
<evidence type="ECO:0000313" key="1">
    <source>
        <dbReference type="Proteomes" id="UP000504610"/>
    </source>
</evidence>
<dbReference type="AlphaFoldDB" id="A0A9W3BZP1"/>
<dbReference type="Proteomes" id="UP000504610">
    <property type="component" value="Chromosome 6"/>
</dbReference>
<dbReference type="OrthoDB" id="21006at2759"/>
<dbReference type="KEGG" id="rsz:108810732"/>
<gene>
    <name evidence="2 3 4" type="primary">LOC108810732</name>
</gene>
<evidence type="ECO:0000313" key="2">
    <source>
        <dbReference type="RefSeq" id="XP_056844710.1"/>
    </source>
</evidence>
<evidence type="ECO:0000313" key="4">
    <source>
        <dbReference type="RefSeq" id="XP_056844712.1"/>
    </source>
</evidence>
<sequence length="206" mass="22876">MGPRYLCLIQNKISVRQEGVVAGYGQQLYGCQSGYPQNLGTAYPGSTVSGAEGVSQIPLTSRQPSIIICRKVSCRSHLSTATHYRKHGSVYGATSLNSSQPLSTQGVGRCKVKQLLDMLLHSVTLFSTSKKKTALFRTSFKCLNREALTMLSQRTVTEQKLLRLEIENVEKEKEDFISDFSKVSTFLFQKIIWLATSKAVSIDLLF</sequence>
<evidence type="ECO:0000313" key="3">
    <source>
        <dbReference type="RefSeq" id="XP_056844711.1"/>
    </source>
</evidence>
<dbReference type="RefSeq" id="XP_056844711.1">
    <property type="nucleotide sequence ID" value="XM_056988731.1"/>
</dbReference>
<dbReference type="RefSeq" id="XP_056844712.1">
    <property type="nucleotide sequence ID" value="XM_056988732.1"/>
</dbReference>
<organism evidence="1 4">
    <name type="scientific">Raphanus sativus</name>
    <name type="common">Radish</name>
    <name type="synonym">Raphanus raphanistrum var. sativus</name>
    <dbReference type="NCBI Taxonomy" id="3726"/>
    <lineage>
        <taxon>Eukaryota</taxon>
        <taxon>Viridiplantae</taxon>
        <taxon>Streptophyta</taxon>
        <taxon>Embryophyta</taxon>
        <taxon>Tracheophyta</taxon>
        <taxon>Spermatophyta</taxon>
        <taxon>Magnoliopsida</taxon>
        <taxon>eudicotyledons</taxon>
        <taxon>Gunneridae</taxon>
        <taxon>Pentapetalae</taxon>
        <taxon>rosids</taxon>
        <taxon>malvids</taxon>
        <taxon>Brassicales</taxon>
        <taxon>Brassicaceae</taxon>
        <taxon>Brassiceae</taxon>
        <taxon>Raphanus</taxon>
    </lineage>
</organism>
<reference evidence="1" key="1">
    <citation type="journal article" date="2019" name="Database">
        <title>The radish genome database (RadishGD): an integrated information resource for radish genomics.</title>
        <authorList>
            <person name="Yu H.J."/>
            <person name="Baek S."/>
            <person name="Lee Y.J."/>
            <person name="Cho A."/>
            <person name="Mun J.H."/>
        </authorList>
    </citation>
    <scope>NUCLEOTIDE SEQUENCE [LARGE SCALE GENOMIC DNA]</scope>
    <source>
        <strain evidence="1">cv. WK10039</strain>
    </source>
</reference>
<dbReference type="RefSeq" id="XP_056844710.1">
    <property type="nucleotide sequence ID" value="XM_056988730.1"/>
</dbReference>